<evidence type="ECO:0000256" key="1">
    <source>
        <dbReference type="SAM" id="Phobius"/>
    </source>
</evidence>
<dbReference type="EMBL" id="MT144545">
    <property type="protein sequence ID" value="QJA54866.1"/>
    <property type="molecule type" value="Genomic_DNA"/>
</dbReference>
<name>A0A6H2A3U5_9ZZZZ</name>
<proteinExistence type="predicted"/>
<dbReference type="AlphaFoldDB" id="A0A6H2A3U5"/>
<gene>
    <name evidence="2" type="ORF">TM448A06044_0007</name>
</gene>
<feature type="transmembrane region" description="Helical" evidence="1">
    <location>
        <begin position="12"/>
        <end position="34"/>
    </location>
</feature>
<keyword evidence="1" id="KW-0812">Transmembrane</keyword>
<keyword evidence="1" id="KW-0472">Membrane</keyword>
<organism evidence="2">
    <name type="scientific">viral metagenome</name>
    <dbReference type="NCBI Taxonomy" id="1070528"/>
    <lineage>
        <taxon>unclassified sequences</taxon>
        <taxon>metagenomes</taxon>
        <taxon>organismal metagenomes</taxon>
    </lineage>
</organism>
<keyword evidence="1" id="KW-1133">Transmembrane helix</keyword>
<reference evidence="2" key="1">
    <citation type="submission" date="2020-03" db="EMBL/GenBank/DDBJ databases">
        <title>The deep terrestrial virosphere.</title>
        <authorList>
            <person name="Holmfeldt K."/>
            <person name="Nilsson E."/>
            <person name="Simone D."/>
            <person name="Lopez-Fernandez M."/>
            <person name="Wu X."/>
            <person name="de Brujin I."/>
            <person name="Lundin D."/>
            <person name="Andersson A."/>
            <person name="Bertilsson S."/>
            <person name="Dopson M."/>
        </authorList>
    </citation>
    <scope>NUCLEOTIDE SEQUENCE</scope>
    <source>
        <strain evidence="2">TM448A06044</strain>
    </source>
</reference>
<accession>A0A6H2A3U5</accession>
<evidence type="ECO:0000313" key="2">
    <source>
        <dbReference type="EMBL" id="QJA54866.1"/>
    </source>
</evidence>
<sequence length="57" mass="6840">MNKSMPCNFKFWFRGTLWTGFNAWYSAPGIIAYWDAYRMSNGLRIERLFGPEEIRNQ</sequence>
<protein>
    <submittedName>
        <fullName evidence="2">Uncharacterized protein</fullName>
    </submittedName>
</protein>